<dbReference type="Pfam" id="PF07507">
    <property type="entry name" value="WavE"/>
    <property type="match status" value="1"/>
</dbReference>
<name>A0A2S4MMC0_9BURK</name>
<evidence type="ECO:0000313" key="1">
    <source>
        <dbReference type="EMBL" id="POR55890.1"/>
    </source>
</evidence>
<proteinExistence type="predicted"/>
<dbReference type="Proteomes" id="UP000237381">
    <property type="component" value="Unassembled WGS sequence"/>
</dbReference>
<dbReference type="OrthoDB" id="6716726at2"/>
<dbReference type="RefSeq" id="WP_103701806.1">
    <property type="nucleotide sequence ID" value="NZ_PQGA01000001.1"/>
</dbReference>
<dbReference type="AlphaFoldDB" id="A0A2S4MMC0"/>
<protein>
    <submittedName>
        <fullName evidence="1">WavE lipopolysaccharide synthesis protein</fullName>
    </submittedName>
</protein>
<gene>
    <name evidence="1" type="ORF">B0G62_101286</name>
</gene>
<organism evidence="1 2">
    <name type="scientific">Paraburkholderia eburnea</name>
    <dbReference type="NCBI Taxonomy" id="1189126"/>
    <lineage>
        <taxon>Bacteria</taxon>
        <taxon>Pseudomonadati</taxon>
        <taxon>Pseudomonadota</taxon>
        <taxon>Betaproteobacteria</taxon>
        <taxon>Burkholderiales</taxon>
        <taxon>Burkholderiaceae</taxon>
        <taxon>Paraburkholderia</taxon>
    </lineage>
</organism>
<evidence type="ECO:0000313" key="2">
    <source>
        <dbReference type="Proteomes" id="UP000237381"/>
    </source>
</evidence>
<accession>A0A2S4MMC0</accession>
<reference evidence="1 2" key="1">
    <citation type="submission" date="2018-01" db="EMBL/GenBank/DDBJ databases">
        <title>Genomic Encyclopedia of Type Strains, Phase III (KMG-III): the genomes of soil and plant-associated and newly described type strains.</title>
        <authorList>
            <person name="Whitman W."/>
        </authorList>
    </citation>
    <scope>NUCLEOTIDE SEQUENCE [LARGE SCALE GENOMIC DNA]</scope>
    <source>
        <strain evidence="1 2">JCM 18070</strain>
    </source>
</reference>
<keyword evidence="2" id="KW-1185">Reference proteome</keyword>
<sequence length="353" mass="41214">MISPSEITIVFQGNVSASTDGDSFRNCLEITRAALPGARVILSTWQDTKIPKSIDVDEVVRSEDPGTLPPIKFDDVGSNNINRQIVSTLAGLQKVKTQYAIKLRTDSFLEHDGFLKNYVKFNEQFRSKSDRILTSSFFTIDPFVFEHMPFHTSDWFQFSTTSALINYWSRPLVTLEEATFYENNRHARHSSYLDKKFRTMLAVEQYLCGAYAKRFGYDTPAFHNDCRKEVLKDFQHFLANHFMILDPWQAGFRLPKYNWAYKSNMQSMNCIMFLDWYRFCAKLHPERDFDPELSAAAKKRYHQKIRVGLGNRLLNPIAAIIFSKKFDPIGSRLLKLAMWSRRAQRDIKLRPRW</sequence>
<dbReference type="InterPro" id="IPR011122">
    <property type="entry name" value="WavE"/>
</dbReference>
<dbReference type="EMBL" id="PQGA01000001">
    <property type="protein sequence ID" value="POR55890.1"/>
    <property type="molecule type" value="Genomic_DNA"/>
</dbReference>
<comment type="caution">
    <text evidence="1">The sequence shown here is derived from an EMBL/GenBank/DDBJ whole genome shotgun (WGS) entry which is preliminary data.</text>
</comment>